<evidence type="ECO:0000313" key="13">
    <source>
        <dbReference type="Proteomes" id="UP000008867"/>
    </source>
</evidence>
<feature type="region of interest" description="Disordered" evidence="8">
    <location>
        <begin position="923"/>
        <end position="953"/>
    </location>
</feature>
<keyword evidence="13" id="KW-1185">Reference proteome</keyword>
<proteinExistence type="predicted"/>
<dbReference type="EMBL" id="FQ311430">
    <property type="protein sequence ID" value="CBQ67825.1"/>
    <property type="molecule type" value="Genomic_DNA"/>
</dbReference>
<feature type="compositionally biased region" description="Basic and acidic residues" evidence="8">
    <location>
        <begin position="370"/>
        <end position="383"/>
    </location>
</feature>
<dbReference type="eggNOG" id="KOG1083">
    <property type="taxonomic scope" value="Eukaryota"/>
</dbReference>
<evidence type="ECO:0000256" key="6">
    <source>
        <dbReference type="ARBA" id="ARBA00022691"/>
    </source>
</evidence>
<feature type="compositionally biased region" description="Low complexity" evidence="8">
    <location>
        <begin position="9"/>
        <end position="31"/>
    </location>
</feature>
<feature type="region of interest" description="Disordered" evidence="8">
    <location>
        <begin position="559"/>
        <end position="613"/>
    </location>
</feature>
<organism evidence="12 13">
    <name type="scientific">Sporisorium reilianum (strain SRZ2)</name>
    <name type="common">Maize head smut fungus</name>
    <dbReference type="NCBI Taxonomy" id="999809"/>
    <lineage>
        <taxon>Eukaryota</taxon>
        <taxon>Fungi</taxon>
        <taxon>Dikarya</taxon>
        <taxon>Basidiomycota</taxon>
        <taxon>Ustilaginomycotina</taxon>
        <taxon>Ustilaginomycetes</taxon>
        <taxon>Ustilaginales</taxon>
        <taxon>Ustilaginaceae</taxon>
        <taxon>Sporisorium</taxon>
    </lineage>
</organism>
<feature type="region of interest" description="Disordered" evidence="8">
    <location>
        <begin position="1027"/>
        <end position="1084"/>
    </location>
</feature>
<dbReference type="Gene3D" id="2.170.270.10">
    <property type="entry name" value="SET domain"/>
    <property type="match status" value="1"/>
</dbReference>
<keyword evidence="3" id="KW-0158">Chromosome</keyword>
<feature type="compositionally biased region" description="Polar residues" evidence="8">
    <location>
        <begin position="339"/>
        <end position="358"/>
    </location>
</feature>
<dbReference type="VEuPathDB" id="FungiDB:sr11764"/>
<dbReference type="GO" id="GO:0005634">
    <property type="term" value="C:nucleus"/>
    <property type="evidence" value="ECO:0007669"/>
    <property type="project" value="UniProtKB-SubCell"/>
</dbReference>
<feature type="compositionally biased region" description="Basic and acidic residues" evidence="8">
    <location>
        <begin position="1035"/>
        <end position="1044"/>
    </location>
</feature>
<name>E6ZKH2_SPORE</name>
<dbReference type="InterPro" id="IPR017956">
    <property type="entry name" value="AT_hook_DNA-bd_motif"/>
</dbReference>
<dbReference type="PRINTS" id="PR00929">
    <property type="entry name" value="ATHOOK"/>
</dbReference>
<dbReference type="PROSITE" id="PS50280">
    <property type="entry name" value="SET"/>
    <property type="match status" value="1"/>
</dbReference>
<feature type="region of interest" description="Disordered" evidence="8">
    <location>
        <begin position="175"/>
        <end position="402"/>
    </location>
</feature>
<feature type="domain" description="SET" evidence="9">
    <location>
        <begin position="749"/>
        <end position="874"/>
    </location>
</feature>
<feature type="domain" description="Post-SET" evidence="10">
    <location>
        <begin position="892"/>
        <end position="908"/>
    </location>
</feature>
<dbReference type="GO" id="GO:0003677">
    <property type="term" value="F:DNA binding"/>
    <property type="evidence" value="ECO:0007669"/>
    <property type="project" value="InterPro"/>
</dbReference>
<feature type="compositionally biased region" description="Low complexity" evidence="8">
    <location>
        <begin position="559"/>
        <end position="582"/>
    </location>
</feature>
<dbReference type="Proteomes" id="UP000008867">
    <property type="component" value="Chromosome 1"/>
</dbReference>
<dbReference type="OrthoDB" id="308383at2759"/>
<keyword evidence="5" id="KW-0808">Transferase</keyword>
<evidence type="ECO:0000256" key="2">
    <source>
        <dbReference type="ARBA" id="ARBA00004286"/>
    </source>
</evidence>
<dbReference type="GO" id="GO:0032259">
    <property type="term" value="P:methylation"/>
    <property type="evidence" value="ECO:0007669"/>
    <property type="project" value="UniProtKB-KW"/>
</dbReference>
<comment type="subcellular location">
    <subcellularLocation>
        <location evidence="2">Chromosome</location>
    </subcellularLocation>
    <subcellularLocation>
        <location evidence="1">Nucleus</location>
    </subcellularLocation>
</comment>
<dbReference type="SMART" id="SM00317">
    <property type="entry name" value="SET"/>
    <property type="match status" value="1"/>
</dbReference>
<evidence type="ECO:0000256" key="3">
    <source>
        <dbReference type="ARBA" id="ARBA00022454"/>
    </source>
</evidence>
<evidence type="ECO:0000256" key="4">
    <source>
        <dbReference type="ARBA" id="ARBA00022603"/>
    </source>
</evidence>
<feature type="compositionally biased region" description="Basic residues" evidence="8">
    <location>
        <begin position="926"/>
        <end position="943"/>
    </location>
</feature>
<gene>
    <name evidence="12" type="ORF">sr11764</name>
</gene>
<evidence type="ECO:0000313" key="12">
    <source>
        <dbReference type="EMBL" id="CBQ67825.1"/>
    </source>
</evidence>
<dbReference type="SMART" id="SM00570">
    <property type="entry name" value="AWS"/>
    <property type="match status" value="1"/>
</dbReference>
<dbReference type="PANTHER" id="PTHR22884">
    <property type="entry name" value="SET DOMAIN PROTEINS"/>
    <property type="match status" value="1"/>
</dbReference>
<keyword evidence="4" id="KW-0489">Methyltransferase</keyword>
<feature type="compositionally biased region" description="Low complexity" evidence="8">
    <location>
        <begin position="1390"/>
        <end position="1408"/>
    </location>
</feature>
<dbReference type="InterPro" id="IPR006560">
    <property type="entry name" value="AWS_dom"/>
</dbReference>
<feature type="region of interest" description="Disordered" evidence="8">
    <location>
        <begin position="1"/>
        <end position="85"/>
    </location>
</feature>
<evidence type="ECO:0000259" key="11">
    <source>
        <dbReference type="PROSITE" id="PS51215"/>
    </source>
</evidence>
<feature type="region of interest" description="Disordered" evidence="8">
    <location>
        <begin position="1359"/>
        <end position="1423"/>
    </location>
</feature>
<feature type="region of interest" description="Disordered" evidence="8">
    <location>
        <begin position="433"/>
        <end position="515"/>
    </location>
</feature>
<dbReference type="PROSITE" id="PS51215">
    <property type="entry name" value="AWS"/>
    <property type="match status" value="1"/>
</dbReference>
<dbReference type="FunFam" id="2.170.270.10:FF:000082">
    <property type="entry name" value="Histone-lysine N-methyltransferase"/>
    <property type="match status" value="1"/>
</dbReference>
<evidence type="ECO:0008006" key="14">
    <source>
        <dbReference type="Google" id="ProtNLM"/>
    </source>
</evidence>
<dbReference type="InterPro" id="IPR003616">
    <property type="entry name" value="Post-SET_dom"/>
</dbReference>
<feature type="compositionally biased region" description="Polar residues" evidence="8">
    <location>
        <begin position="50"/>
        <end position="70"/>
    </location>
</feature>
<feature type="compositionally biased region" description="Polar residues" evidence="8">
    <location>
        <begin position="1368"/>
        <end position="1389"/>
    </location>
</feature>
<keyword evidence="6" id="KW-0949">S-adenosyl-L-methionine</keyword>
<feature type="region of interest" description="Disordered" evidence="8">
    <location>
        <begin position="100"/>
        <end position="129"/>
    </location>
</feature>
<protein>
    <recommendedName>
        <fullName evidence="14">Histone-lysine N-methyltransferase</fullName>
    </recommendedName>
</protein>
<feature type="compositionally biased region" description="Basic residues" evidence="8">
    <location>
        <begin position="1210"/>
        <end position="1230"/>
    </location>
</feature>
<accession>E6ZKH2</accession>
<dbReference type="GO" id="GO:0042054">
    <property type="term" value="F:histone methyltransferase activity"/>
    <property type="evidence" value="ECO:0007669"/>
    <property type="project" value="InterPro"/>
</dbReference>
<dbReference type="SUPFAM" id="SSF82199">
    <property type="entry name" value="SET domain"/>
    <property type="match status" value="1"/>
</dbReference>
<dbReference type="SMART" id="SM00384">
    <property type="entry name" value="AT_hook"/>
    <property type="match status" value="4"/>
</dbReference>
<dbReference type="HOGENOM" id="CLU_256589_0_0_1"/>
<feature type="compositionally biased region" description="Low complexity" evidence="8">
    <location>
        <begin position="1045"/>
        <end position="1056"/>
    </location>
</feature>
<feature type="region of interest" description="Disordered" evidence="8">
    <location>
        <begin position="1177"/>
        <end position="1245"/>
    </location>
</feature>
<feature type="compositionally biased region" description="Low complexity" evidence="8">
    <location>
        <begin position="303"/>
        <end position="332"/>
    </location>
</feature>
<feature type="compositionally biased region" description="Polar residues" evidence="8">
    <location>
        <begin position="249"/>
        <end position="258"/>
    </location>
</feature>
<evidence type="ECO:0000256" key="5">
    <source>
        <dbReference type="ARBA" id="ARBA00022679"/>
    </source>
</evidence>
<dbReference type="InterPro" id="IPR001214">
    <property type="entry name" value="SET_dom"/>
</dbReference>
<dbReference type="Pfam" id="PF00856">
    <property type="entry name" value="SET"/>
    <property type="match status" value="1"/>
</dbReference>
<evidence type="ECO:0000259" key="10">
    <source>
        <dbReference type="PROSITE" id="PS50868"/>
    </source>
</evidence>
<feature type="compositionally biased region" description="Basic and acidic residues" evidence="8">
    <location>
        <begin position="1236"/>
        <end position="1245"/>
    </location>
</feature>
<keyword evidence="7" id="KW-0539">Nucleus</keyword>
<dbReference type="PROSITE" id="PS50868">
    <property type="entry name" value="POST_SET"/>
    <property type="match status" value="1"/>
</dbReference>
<feature type="compositionally biased region" description="Low complexity" evidence="8">
    <location>
        <begin position="228"/>
        <end position="244"/>
    </location>
</feature>
<sequence>MPPARRTARASMSSSATSAPTALASAAAATRPPFPSTSNAGSRSGRRSLHTANHSLTRTAFTSPSRTPADNSYDDPIVVSDTDTDMDSVHEVFAGRIDAADTSKHADGLTGPHSLTSGSGSHLRDLPLPSPTFAAAAAAAAAANNNNHDESRSSTTLDRSYATSLNSDLNAISDGSLSSLSSIDSDSDTADIADDKSNAASASSPRRTPRLTRTKTLASTPLRDIEATPEATARSSSSTPTPSRRSARIVSSGSSVQKALQRRDELDAKMLASPIRRKPDSPEAPPAKRPRGRPRKSAPDAGLLPSSSATLPTLQTTTASSIQITPASASARRSARLSMPSSHVANSPASASTQSLASQPIGAKQAESQELGRDSRRGGRSEGVEAVVKTQDQPKPSPVALISSSVSSSSVASTSTIPQAHNGAFVAGSGVAQAAPTPPVKRGPGRPRKSQVVVPTAAPPTPVTPVAEEKHSALAGRLRKRSLASVSTSAQASPAPVVQEPQPETPRRKRGRPARATIAAMSETVTAPVPAPQAQAMQRSISFQKDTIDLLDDDISELSDVSDSSLESSQPSRSASQSAQPGPRRRGRPPSASTSDAKKLKRASKQDKDGKAYHVTGLYAGEADAVASTSARRPAETPNAVLPSPIHFGAKLLTEERDFCLPYPIHQSMDQLRDRVNAKRKPPRYQQISKNKYVSRAKLQGETPLCNCKPGSGCGADCINRMLMFICDPRTCPSASNCTNVSLGRRPTVKTTVAYYGRRGFGLKTLEAIKKDDFIDEYRGEVINLGEAAKRVTEEYKATGNFYLLDYDSAAGELLDGGRKGNITRFANHSCDPNCRIEKFIICGTDEALSAEFQIGLFANRDIAEGEELTYNYGWAAFQPRDITGAPTAQVPSEQCLCGASNCSGILGGKKAPVPKAVADVVTANSRKKTAKGRGKGKGKARKSAQSSRVRMRSMTPMLTASRLSAAAMPSSALLTVKAAARSSRKREEAQSSLNLLNQIVIRRRERTARAAEDVALSTSAVSKDISMEPAVKGGQDKALDSSEKSGQSASSSRSSAVDKAKEAAAPLQAAATSAPSRLRVAGQVTSSTGPAECLPLAAPAPTEASASASASADAPANAAETALSGKAASTATSRVFPRLPLLKRLANSRMGSAFGRKATGGARGTKDRRWSAAEALISDNDEASSVERDVSDSEGATSDFQKQDDHPQRRPASKKSAVKTPGRRGRRKLQLSTEEAARRAAERRTRNAFLARVRRASKRGIVIEDPTQHPLKKISIQCTAAPENTYIPDLPSSLVTLGMTTADARRSRNAFLARVRRAMKRGYAKDVAIKMAAKPLPGDPDRDTPVMKAQRAYMEQIEREAAEELTGSVQGSPRTGAATSASMAQGSRSSATTTTAAAAAASAASAAADKDWVDESSWTARQ</sequence>
<dbReference type="Pfam" id="PF17907">
    <property type="entry name" value="AWS"/>
    <property type="match status" value="1"/>
</dbReference>
<dbReference type="InterPro" id="IPR046341">
    <property type="entry name" value="SET_dom_sf"/>
</dbReference>
<reference evidence="12 13" key="1">
    <citation type="journal article" date="2010" name="Science">
        <title>Pathogenicity determinants in smut fungi revealed by genome comparison.</title>
        <authorList>
            <person name="Schirawski J."/>
            <person name="Mannhaupt G."/>
            <person name="Muench K."/>
            <person name="Brefort T."/>
            <person name="Schipper K."/>
            <person name="Doehlemann G."/>
            <person name="Di Stasio M."/>
            <person name="Roessel N."/>
            <person name="Mendoza-Mendoza A."/>
            <person name="Pester D."/>
            <person name="Mueller O."/>
            <person name="Winterberg B."/>
            <person name="Meyer E."/>
            <person name="Ghareeb H."/>
            <person name="Wollenberg T."/>
            <person name="Muensterkoetter M."/>
            <person name="Wong P."/>
            <person name="Walter M."/>
            <person name="Stukenbrock E."/>
            <person name="Gueldener U."/>
            <person name="Kahmann R."/>
        </authorList>
    </citation>
    <scope>NUCLEOTIDE SEQUENCE [LARGE SCALE GENOMIC DNA]</scope>
    <source>
        <strain evidence="13">SRZ2</strain>
    </source>
</reference>
<evidence type="ECO:0000256" key="7">
    <source>
        <dbReference type="ARBA" id="ARBA00023242"/>
    </source>
</evidence>
<feature type="domain" description="AWS" evidence="11">
    <location>
        <begin position="701"/>
        <end position="747"/>
    </location>
</feature>
<evidence type="ECO:0000259" key="9">
    <source>
        <dbReference type="PROSITE" id="PS50280"/>
    </source>
</evidence>
<dbReference type="GO" id="GO:0005694">
    <property type="term" value="C:chromosome"/>
    <property type="evidence" value="ECO:0007669"/>
    <property type="project" value="UniProtKB-SubCell"/>
</dbReference>
<feature type="compositionally biased region" description="Low complexity" evidence="8">
    <location>
        <begin position="1064"/>
        <end position="1075"/>
    </location>
</feature>
<evidence type="ECO:0000256" key="1">
    <source>
        <dbReference type="ARBA" id="ARBA00004123"/>
    </source>
</evidence>
<feature type="region of interest" description="Disordered" evidence="8">
    <location>
        <begin position="139"/>
        <end position="158"/>
    </location>
</feature>
<feature type="compositionally biased region" description="Low complexity" evidence="8">
    <location>
        <begin position="175"/>
        <end position="184"/>
    </location>
</feature>
<evidence type="ECO:0000256" key="8">
    <source>
        <dbReference type="SAM" id="MobiDB-lite"/>
    </source>
</evidence>
<dbReference type="InterPro" id="IPR050777">
    <property type="entry name" value="SET2_Histone-Lys_MeTrsfase"/>
</dbReference>